<accession>A0A2M8KTQ6</accession>
<organism evidence="1 2">
    <name type="scientific">Candidatus Roizmanbacteria bacterium CG10_big_fil_rev_8_21_14_0_10_39_6</name>
    <dbReference type="NCBI Taxonomy" id="1974853"/>
    <lineage>
        <taxon>Bacteria</taxon>
        <taxon>Candidatus Roizmaniibacteriota</taxon>
    </lineage>
</organism>
<comment type="caution">
    <text evidence="1">The sequence shown here is derived from an EMBL/GenBank/DDBJ whole genome shotgun (WGS) entry which is preliminary data.</text>
</comment>
<evidence type="ECO:0000313" key="1">
    <source>
        <dbReference type="EMBL" id="PJE63297.1"/>
    </source>
</evidence>
<dbReference type="Gene3D" id="3.40.50.1820">
    <property type="entry name" value="alpha/beta hydrolase"/>
    <property type="match status" value="1"/>
</dbReference>
<dbReference type="EMBL" id="PFED01000011">
    <property type="protein sequence ID" value="PJE63297.1"/>
    <property type="molecule type" value="Genomic_DNA"/>
</dbReference>
<name>A0A2M8KTQ6_9BACT</name>
<protein>
    <recommendedName>
        <fullName evidence="3">Alpha/beta hydrolase</fullName>
    </recommendedName>
</protein>
<sequence>VEYFGNRPTFLVGHSRGGSIAMLAGIMNPYVRSFASIMSYYTFLPKVHGEYPDNTWKEKGYRLSQRDIPGQSAHKIKLYKLPYSFLEDQIMYDMGSALSVSKKPKLFMYGRKDTLVTPEVVKKGYEISSKPKQLQELDSDHDYRFNADLIQQANKYLGEFLDSI</sequence>
<dbReference type="InterPro" id="IPR029058">
    <property type="entry name" value="AB_hydrolase_fold"/>
</dbReference>
<gene>
    <name evidence="1" type="ORF">COU88_00295</name>
</gene>
<evidence type="ECO:0008006" key="3">
    <source>
        <dbReference type="Google" id="ProtNLM"/>
    </source>
</evidence>
<dbReference type="Proteomes" id="UP000229554">
    <property type="component" value="Unassembled WGS sequence"/>
</dbReference>
<evidence type="ECO:0000313" key="2">
    <source>
        <dbReference type="Proteomes" id="UP000229554"/>
    </source>
</evidence>
<feature type="non-terminal residue" evidence="1">
    <location>
        <position position="1"/>
    </location>
</feature>
<proteinExistence type="predicted"/>
<dbReference type="AlphaFoldDB" id="A0A2M8KTQ6"/>
<dbReference type="SUPFAM" id="SSF53474">
    <property type="entry name" value="alpha/beta-Hydrolases"/>
    <property type="match status" value="1"/>
</dbReference>
<reference evidence="2" key="1">
    <citation type="submission" date="2017-09" db="EMBL/GenBank/DDBJ databases">
        <title>Depth-based differentiation of microbial function through sediment-hosted aquifers and enrichment of novel symbionts in the deep terrestrial subsurface.</title>
        <authorList>
            <person name="Probst A.J."/>
            <person name="Ladd B."/>
            <person name="Jarett J.K."/>
            <person name="Geller-Mcgrath D.E."/>
            <person name="Sieber C.M.K."/>
            <person name="Emerson J.B."/>
            <person name="Anantharaman K."/>
            <person name="Thomas B.C."/>
            <person name="Malmstrom R."/>
            <person name="Stieglmeier M."/>
            <person name="Klingl A."/>
            <person name="Woyke T."/>
            <person name="Ryan C.M."/>
            <person name="Banfield J.F."/>
        </authorList>
    </citation>
    <scope>NUCLEOTIDE SEQUENCE [LARGE SCALE GENOMIC DNA]</scope>
</reference>